<dbReference type="Gene3D" id="3.30.260.10">
    <property type="entry name" value="TCP-1-like chaperonin intermediate domain"/>
    <property type="match status" value="1"/>
</dbReference>
<accession>A0A4R5UQT1</accession>
<feature type="binding site" evidence="7">
    <location>
        <position position="415"/>
    </location>
    <ligand>
        <name>ATP</name>
        <dbReference type="ChEBI" id="CHEBI:30616"/>
    </ligand>
</feature>
<gene>
    <name evidence="7 12" type="primary">groL</name>
    <name evidence="7" type="synonym">groEL</name>
    <name evidence="12" type="ORF">E1832_21615</name>
</gene>
<feature type="region of interest" description="Disordered" evidence="11">
    <location>
        <begin position="526"/>
        <end position="547"/>
    </location>
</feature>
<dbReference type="Pfam" id="PF00118">
    <property type="entry name" value="Cpn60_TCP1"/>
    <property type="match status" value="1"/>
</dbReference>
<dbReference type="NCBIfam" id="NF000592">
    <property type="entry name" value="PRK00013.1"/>
    <property type="match status" value="1"/>
</dbReference>
<evidence type="ECO:0000256" key="10">
    <source>
        <dbReference type="SAM" id="Coils"/>
    </source>
</evidence>
<evidence type="ECO:0000256" key="4">
    <source>
        <dbReference type="ARBA" id="ARBA00022840"/>
    </source>
</evidence>
<comment type="subunit">
    <text evidence="7 9">Forms a cylinder of 14 subunits composed of two heptameric rings stacked back-to-back. Interacts with the co-chaperonin GroES.</text>
</comment>
<feature type="coiled-coil region" evidence="10">
    <location>
        <begin position="339"/>
        <end position="366"/>
    </location>
</feature>
<dbReference type="GO" id="GO:0140662">
    <property type="term" value="F:ATP-dependent protein folding chaperone"/>
    <property type="evidence" value="ECO:0007669"/>
    <property type="project" value="InterPro"/>
</dbReference>
<evidence type="ECO:0000256" key="5">
    <source>
        <dbReference type="ARBA" id="ARBA00023186"/>
    </source>
</evidence>
<comment type="caution">
    <text evidence="7">Lacks conserved residue(s) required for the propagation of feature annotation.</text>
</comment>
<dbReference type="InterPro" id="IPR018370">
    <property type="entry name" value="Chaperonin_Cpn60_CS"/>
</dbReference>
<keyword evidence="13" id="KW-1185">Reference proteome</keyword>
<dbReference type="PANTHER" id="PTHR45633">
    <property type="entry name" value="60 KDA HEAT SHOCK PROTEIN, MITOCHONDRIAL"/>
    <property type="match status" value="1"/>
</dbReference>
<name>A0A4R5UQT1_9RHOB</name>
<comment type="similarity">
    <text evidence="1 7 8">Belongs to the chaperonin (HSP60) family.</text>
</comment>
<dbReference type="GO" id="GO:0051082">
    <property type="term" value="F:unfolded protein binding"/>
    <property type="evidence" value="ECO:0007669"/>
    <property type="project" value="UniProtKB-UniRule"/>
</dbReference>
<dbReference type="SUPFAM" id="SSF52029">
    <property type="entry name" value="GroEL apical domain-like"/>
    <property type="match status" value="1"/>
</dbReference>
<evidence type="ECO:0000256" key="1">
    <source>
        <dbReference type="ARBA" id="ARBA00006607"/>
    </source>
</evidence>
<dbReference type="RefSeq" id="WP_133361853.1">
    <property type="nucleotide sequence ID" value="NZ_SMUV01000074.1"/>
</dbReference>
<dbReference type="GO" id="GO:0016853">
    <property type="term" value="F:isomerase activity"/>
    <property type="evidence" value="ECO:0007669"/>
    <property type="project" value="UniProtKB-KW"/>
</dbReference>
<organism evidence="12 13">
    <name type="scientific">Antarcticimicrobium luteum</name>
    <dbReference type="NCBI Taxonomy" id="2547397"/>
    <lineage>
        <taxon>Bacteria</taxon>
        <taxon>Pseudomonadati</taxon>
        <taxon>Pseudomonadota</taxon>
        <taxon>Alphaproteobacteria</taxon>
        <taxon>Rhodobacterales</taxon>
        <taxon>Paracoccaceae</taxon>
        <taxon>Antarcticimicrobium</taxon>
    </lineage>
</organism>
<dbReference type="FunFam" id="3.50.7.10:FF:000001">
    <property type="entry name" value="60 kDa chaperonin"/>
    <property type="match status" value="1"/>
</dbReference>
<dbReference type="Proteomes" id="UP000295301">
    <property type="component" value="Unassembled WGS sequence"/>
</dbReference>
<dbReference type="InterPro" id="IPR002423">
    <property type="entry name" value="Cpn60/GroEL/TCP-1"/>
</dbReference>
<dbReference type="SUPFAM" id="SSF54849">
    <property type="entry name" value="GroEL-intermediate domain like"/>
    <property type="match status" value="1"/>
</dbReference>
<reference evidence="12 13" key="1">
    <citation type="submission" date="2019-03" db="EMBL/GenBank/DDBJ databases">
        <title>Ruegeria lutea sp. nov., a novel strain, isolated from marine sediment, the Masan Bay, South Korea.</title>
        <authorList>
            <person name="Kim J."/>
            <person name="Kim D.-Y."/>
            <person name="Lee S.-S."/>
        </authorList>
    </citation>
    <scope>NUCLEOTIDE SEQUENCE [LARGE SCALE GENOMIC DNA]</scope>
    <source>
        <strain evidence="12 13">318-1</strain>
    </source>
</reference>
<evidence type="ECO:0000256" key="6">
    <source>
        <dbReference type="ARBA" id="ARBA00023235"/>
    </source>
</evidence>
<dbReference type="NCBIfam" id="NF009487">
    <property type="entry name" value="PRK12849.1"/>
    <property type="match status" value="1"/>
</dbReference>
<evidence type="ECO:0000256" key="3">
    <source>
        <dbReference type="ARBA" id="ARBA00022741"/>
    </source>
</evidence>
<dbReference type="NCBIfam" id="NF009488">
    <property type="entry name" value="PRK12850.1"/>
    <property type="match status" value="1"/>
</dbReference>
<dbReference type="HAMAP" id="MF_00600">
    <property type="entry name" value="CH60"/>
    <property type="match status" value="1"/>
</dbReference>
<feature type="binding site" evidence="7">
    <location>
        <begin position="30"/>
        <end position="33"/>
    </location>
    <ligand>
        <name>ATP</name>
        <dbReference type="ChEBI" id="CHEBI:30616"/>
    </ligand>
</feature>
<comment type="subcellular location">
    <subcellularLocation>
        <location evidence="7">Cytoplasm</location>
    </subcellularLocation>
</comment>
<dbReference type="InterPro" id="IPR027409">
    <property type="entry name" value="GroEL-like_apical_dom_sf"/>
</dbReference>
<protein>
    <recommendedName>
        <fullName evidence="7">Chaperonin GroEL</fullName>
        <ecNumber evidence="7">5.6.1.7</ecNumber>
    </recommendedName>
    <alternativeName>
        <fullName evidence="7">60 kDa chaperonin</fullName>
    </alternativeName>
    <alternativeName>
        <fullName evidence="7">Chaperonin-60</fullName>
        <shortName evidence="7">Cpn60</shortName>
    </alternativeName>
</protein>
<evidence type="ECO:0000256" key="2">
    <source>
        <dbReference type="ARBA" id="ARBA00022490"/>
    </source>
</evidence>
<evidence type="ECO:0000313" key="13">
    <source>
        <dbReference type="Proteomes" id="UP000295301"/>
    </source>
</evidence>
<dbReference type="InterPro" id="IPR027413">
    <property type="entry name" value="GROEL-like_equatorial_sf"/>
</dbReference>
<keyword evidence="4 7" id="KW-0067">ATP-binding</keyword>
<keyword evidence="10" id="KW-0175">Coiled coil</keyword>
<keyword evidence="3 7" id="KW-0547">Nucleotide-binding</keyword>
<dbReference type="AlphaFoldDB" id="A0A4R5UQT1"/>
<dbReference type="EMBL" id="SMUV01000074">
    <property type="protein sequence ID" value="TDK41285.1"/>
    <property type="molecule type" value="Genomic_DNA"/>
</dbReference>
<feature type="compositionally biased region" description="Gly residues" evidence="11">
    <location>
        <begin position="531"/>
        <end position="547"/>
    </location>
</feature>
<dbReference type="CDD" id="cd03344">
    <property type="entry name" value="GroEL"/>
    <property type="match status" value="1"/>
</dbReference>
<dbReference type="Gene3D" id="1.10.560.10">
    <property type="entry name" value="GroEL-like equatorial domain"/>
    <property type="match status" value="1"/>
</dbReference>
<evidence type="ECO:0000256" key="8">
    <source>
        <dbReference type="RuleBase" id="RU000418"/>
    </source>
</evidence>
<feature type="binding site" evidence="7">
    <location>
        <begin position="87"/>
        <end position="91"/>
    </location>
    <ligand>
        <name>ATP</name>
        <dbReference type="ChEBI" id="CHEBI:30616"/>
    </ligand>
</feature>
<keyword evidence="2 7" id="KW-0963">Cytoplasm</keyword>
<keyword evidence="6 7" id="KW-0413">Isomerase</keyword>
<dbReference type="NCBIfam" id="NF009489">
    <property type="entry name" value="PRK12851.1"/>
    <property type="match status" value="1"/>
</dbReference>
<evidence type="ECO:0000256" key="7">
    <source>
        <dbReference type="HAMAP-Rule" id="MF_00600"/>
    </source>
</evidence>
<dbReference type="GO" id="GO:0042026">
    <property type="term" value="P:protein refolding"/>
    <property type="evidence" value="ECO:0007669"/>
    <property type="project" value="UniProtKB-UniRule"/>
</dbReference>
<comment type="caution">
    <text evidence="12">The sequence shown here is derived from an EMBL/GenBank/DDBJ whole genome shotgun (WGS) entry which is preliminary data.</text>
</comment>
<dbReference type="FunFam" id="1.10.560.10:FF:000001">
    <property type="entry name" value="60 kDa chaperonin"/>
    <property type="match status" value="1"/>
</dbReference>
<feature type="binding site" evidence="7">
    <location>
        <position position="496"/>
    </location>
    <ligand>
        <name>ATP</name>
        <dbReference type="ChEBI" id="CHEBI:30616"/>
    </ligand>
</feature>
<dbReference type="GO" id="GO:0005737">
    <property type="term" value="C:cytoplasm"/>
    <property type="evidence" value="ECO:0007669"/>
    <property type="project" value="UniProtKB-SubCell"/>
</dbReference>
<dbReference type="InterPro" id="IPR027410">
    <property type="entry name" value="TCP-1-like_intermed_sf"/>
</dbReference>
<dbReference type="Gene3D" id="3.50.7.10">
    <property type="entry name" value="GroEL"/>
    <property type="match status" value="1"/>
</dbReference>
<evidence type="ECO:0000256" key="11">
    <source>
        <dbReference type="SAM" id="MobiDB-lite"/>
    </source>
</evidence>
<evidence type="ECO:0000256" key="9">
    <source>
        <dbReference type="RuleBase" id="RU000419"/>
    </source>
</evidence>
<dbReference type="InterPro" id="IPR001844">
    <property type="entry name" value="Cpn60/GroEL"/>
</dbReference>
<feature type="binding site" evidence="7">
    <location>
        <position position="51"/>
    </location>
    <ligand>
        <name>ATP</name>
        <dbReference type="ChEBI" id="CHEBI:30616"/>
    </ligand>
</feature>
<dbReference type="PRINTS" id="PR00298">
    <property type="entry name" value="CHAPERONIN60"/>
</dbReference>
<dbReference type="SUPFAM" id="SSF48592">
    <property type="entry name" value="GroEL equatorial domain-like"/>
    <property type="match status" value="1"/>
</dbReference>
<comment type="function">
    <text evidence="7 9">Together with its co-chaperonin GroES, plays an essential role in assisting protein folding. The GroEL-GroES system forms a nano-cage that allows encapsulation of the non-native substrate proteins and provides a physical environment optimized to promote and accelerate protein folding.</text>
</comment>
<dbReference type="OrthoDB" id="9766614at2"/>
<dbReference type="PROSITE" id="PS00296">
    <property type="entry name" value="CHAPERONINS_CPN60"/>
    <property type="match status" value="1"/>
</dbReference>
<sequence>MAAKDVKFSTAARDKMLKGVNILADAVKVTLGPKGRNVVLDKSFGSPRITKDGVSVAKEIELEDKFENMGAQMVKEVASRTNDEAGDGTTTATVLAQAIVKEGMKAVAAGMNPMDLKRGIDLATDKVVEAIKAAARPVSDSAEVAQVGTISANGEVEIGQQIADAMQKVGNEGVITVEENKGLETETDVVEGMQFDRGYLSPYFVTNADKMTAELEDCMILLHEKKLSSLQPMVPLLEQVIQSQKPLLIIAEDVEGEALATLVVNKLRGGLKIAAVKAPGFGDRRKAMLQDIAILTGGQVISEDLGMKLESVTMDMLGTAKKIQITKDETTIVDGAGDKAEIEARVAQIRNQIEETTSDYDREKLQERVAKLAGGVAVIRVGGMTETEVKERKDRVDDALNATRAAVQEGIVVGGGVALVQGAKMLAGLEGANSDQNAGIAIVRRALEAPLRQIAENAGVDGAVVAGKIRESDDLKFGFNAQTEEYGDMFAFGVIDPAKVVRTALEDAASIAGLLITTEAMVADKPQKEGAGAGGGMPDMGGMGGMM</sequence>
<dbReference type="NCBIfam" id="TIGR02348">
    <property type="entry name" value="GroEL"/>
    <property type="match status" value="1"/>
</dbReference>
<dbReference type="GO" id="GO:0005524">
    <property type="term" value="F:ATP binding"/>
    <property type="evidence" value="ECO:0007669"/>
    <property type="project" value="UniProtKB-UniRule"/>
</dbReference>
<proteinExistence type="inferred from homology"/>
<keyword evidence="5 7" id="KW-0143">Chaperone</keyword>
<evidence type="ECO:0000313" key="12">
    <source>
        <dbReference type="EMBL" id="TDK41285.1"/>
    </source>
</evidence>
<dbReference type="EC" id="5.6.1.7" evidence="7"/>